<dbReference type="AlphaFoldDB" id="A0AAV2PTD7"/>
<feature type="compositionally biased region" description="Basic residues" evidence="1">
    <location>
        <begin position="120"/>
        <end position="130"/>
    </location>
</feature>
<feature type="non-terminal residue" evidence="2">
    <location>
        <position position="177"/>
    </location>
</feature>
<protein>
    <submittedName>
        <fullName evidence="2">Uncharacterized protein</fullName>
    </submittedName>
</protein>
<accession>A0AAV2PTD7</accession>
<feature type="region of interest" description="Disordered" evidence="1">
    <location>
        <begin position="58"/>
        <end position="84"/>
    </location>
</feature>
<feature type="compositionally biased region" description="Low complexity" evidence="1">
    <location>
        <begin position="58"/>
        <end position="83"/>
    </location>
</feature>
<gene>
    <name evidence="2" type="ORF">MNOR_LOCUS4097</name>
</gene>
<evidence type="ECO:0000313" key="2">
    <source>
        <dbReference type="EMBL" id="CAL4064448.1"/>
    </source>
</evidence>
<proteinExistence type="predicted"/>
<evidence type="ECO:0000256" key="1">
    <source>
        <dbReference type="SAM" id="MobiDB-lite"/>
    </source>
</evidence>
<keyword evidence="3" id="KW-1185">Reference proteome</keyword>
<organism evidence="2 3">
    <name type="scientific">Meganyctiphanes norvegica</name>
    <name type="common">Northern krill</name>
    <name type="synonym">Thysanopoda norvegica</name>
    <dbReference type="NCBI Taxonomy" id="48144"/>
    <lineage>
        <taxon>Eukaryota</taxon>
        <taxon>Metazoa</taxon>
        <taxon>Ecdysozoa</taxon>
        <taxon>Arthropoda</taxon>
        <taxon>Crustacea</taxon>
        <taxon>Multicrustacea</taxon>
        <taxon>Malacostraca</taxon>
        <taxon>Eumalacostraca</taxon>
        <taxon>Eucarida</taxon>
        <taxon>Euphausiacea</taxon>
        <taxon>Euphausiidae</taxon>
        <taxon>Meganyctiphanes</taxon>
    </lineage>
</organism>
<evidence type="ECO:0000313" key="3">
    <source>
        <dbReference type="Proteomes" id="UP001497623"/>
    </source>
</evidence>
<feature type="compositionally biased region" description="Basic residues" evidence="1">
    <location>
        <begin position="141"/>
        <end position="151"/>
    </location>
</feature>
<feature type="region of interest" description="Disordered" evidence="1">
    <location>
        <begin position="111"/>
        <end position="177"/>
    </location>
</feature>
<comment type="caution">
    <text evidence="2">The sequence shown here is derived from an EMBL/GenBank/DDBJ whole genome shotgun (WGS) entry which is preliminary data.</text>
</comment>
<dbReference type="Proteomes" id="UP001497623">
    <property type="component" value="Unassembled WGS sequence"/>
</dbReference>
<reference evidence="2 3" key="1">
    <citation type="submission" date="2024-05" db="EMBL/GenBank/DDBJ databases">
        <authorList>
            <person name="Wallberg A."/>
        </authorList>
    </citation>
    <scope>NUCLEOTIDE SEQUENCE [LARGE SCALE GENOMIC DNA]</scope>
</reference>
<sequence length="177" mass="19645">MEVLPDGAGLEGESHIISLIGNNDLSLVDTSMLQNDHNVMMGFVGDDDEALSAAFSDSFPPSTSTPSVTSPCSRSISSPPNSSYLTTHLSSLQIDREIDRAVRDTNQHLPLSSHFQPQHHTLHHPHHSPHQLHAPPPPLPHQHHQHLHQQHRSQAPPQTPPHHPHTISPQYYHHDPV</sequence>
<dbReference type="EMBL" id="CAXKWB010001486">
    <property type="protein sequence ID" value="CAL4064448.1"/>
    <property type="molecule type" value="Genomic_DNA"/>
</dbReference>
<name>A0AAV2PTD7_MEGNR</name>